<dbReference type="InterPro" id="IPR008920">
    <property type="entry name" value="TF_FadR/GntR_C"/>
</dbReference>
<dbReference type="RefSeq" id="WP_013863292.1">
    <property type="nucleotide sequence ID" value="NC_015635.1"/>
</dbReference>
<dbReference type="HOGENOM" id="CLU_017584_5_5_11"/>
<dbReference type="Gene3D" id="1.20.120.530">
    <property type="entry name" value="GntR ligand-binding domain-like"/>
    <property type="match status" value="1"/>
</dbReference>
<accession>F5XFL5</accession>
<evidence type="ECO:0000313" key="5">
    <source>
        <dbReference type="EMBL" id="BAK35422.1"/>
    </source>
</evidence>
<dbReference type="GO" id="GO:0003700">
    <property type="term" value="F:DNA-binding transcription factor activity"/>
    <property type="evidence" value="ECO:0007669"/>
    <property type="project" value="InterPro"/>
</dbReference>
<dbReference type="GO" id="GO:0003677">
    <property type="term" value="F:DNA binding"/>
    <property type="evidence" value="ECO:0007669"/>
    <property type="project" value="UniProtKB-KW"/>
</dbReference>
<dbReference type="Gene3D" id="1.10.10.10">
    <property type="entry name" value="Winged helix-like DNA-binding domain superfamily/Winged helix DNA-binding domain"/>
    <property type="match status" value="1"/>
</dbReference>
<name>F5XFL5_MICPN</name>
<keyword evidence="3" id="KW-0804">Transcription</keyword>
<evidence type="ECO:0000256" key="2">
    <source>
        <dbReference type="ARBA" id="ARBA00023125"/>
    </source>
</evidence>
<dbReference type="PANTHER" id="PTHR43537">
    <property type="entry name" value="TRANSCRIPTIONAL REGULATOR, GNTR FAMILY"/>
    <property type="match status" value="1"/>
</dbReference>
<keyword evidence="6" id="KW-1185">Reference proteome</keyword>
<dbReference type="KEGG" id="mph:MLP_24080"/>
<evidence type="ECO:0000256" key="3">
    <source>
        <dbReference type="ARBA" id="ARBA00023163"/>
    </source>
</evidence>
<dbReference type="PANTHER" id="PTHR43537:SF24">
    <property type="entry name" value="GLUCONATE OPERON TRANSCRIPTIONAL REPRESSOR"/>
    <property type="match status" value="1"/>
</dbReference>
<reference evidence="5 6" key="1">
    <citation type="submission" date="2011-05" db="EMBL/GenBank/DDBJ databases">
        <title>Whole genome sequence of Microlunatus phosphovorus NM-1.</title>
        <authorList>
            <person name="Hosoyama A."/>
            <person name="Sasaki K."/>
            <person name="Harada T."/>
            <person name="Igarashi R."/>
            <person name="Kawakoshi A."/>
            <person name="Sasagawa M."/>
            <person name="Fukada J."/>
            <person name="Nakamura S."/>
            <person name="Katano Y."/>
            <person name="Hanada S."/>
            <person name="Kamagata Y."/>
            <person name="Nakamura N."/>
            <person name="Yamazaki S."/>
            <person name="Fujita N."/>
        </authorList>
    </citation>
    <scope>NUCLEOTIDE SEQUENCE [LARGE SCALE GENOMIC DNA]</scope>
    <source>
        <strain evidence="6">ATCC 700054 / DSM 10555 / JCM 9379 / NBRC 101784 / NCIMB 13414 / VKM Ac-1990 / NM-1</strain>
    </source>
</reference>
<dbReference type="PROSITE" id="PS50949">
    <property type="entry name" value="HTH_GNTR"/>
    <property type="match status" value="1"/>
</dbReference>
<keyword evidence="1" id="KW-0805">Transcription regulation</keyword>
<protein>
    <submittedName>
        <fullName evidence="5">Putative GntR family transcriptional regulator</fullName>
    </submittedName>
</protein>
<dbReference type="PRINTS" id="PR00035">
    <property type="entry name" value="HTHGNTR"/>
</dbReference>
<dbReference type="EMBL" id="AP012204">
    <property type="protein sequence ID" value="BAK35422.1"/>
    <property type="molecule type" value="Genomic_DNA"/>
</dbReference>
<dbReference type="InterPro" id="IPR036388">
    <property type="entry name" value="WH-like_DNA-bd_sf"/>
</dbReference>
<feature type="domain" description="HTH gntR-type" evidence="4">
    <location>
        <begin position="20"/>
        <end position="87"/>
    </location>
</feature>
<dbReference type="eggNOG" id="COG1802">
    <property type="taxonomic scope" value="Bacteria"/>
</dbReference>
<dbReference type="InterPro" id="IPR000524">
    <property type="entry name" value="Tscrpt_reg_HTH_GntR"/>
</dbReference>
<gene>
    <name evidence="5" type="ordered locus">MLP_24080</name>
</gene>
<proteinExistence type="predicted"/>
<evidence type="ECO:0000259" key="4">
    <source>
        <dbReference type="PROSITE" id="PS50949"/>
    </source>
</evidence>
<dbReference type="Proteomes" id="UP000007947">
    <property type="component" value="Chromosome"/>
</dbReference>
<dbReference type="AlphaFoldDB" id="F5XFL5"/>
<dbReference type="STRING" id="1032480.MLP_24080"/>
<dbReference type="Pfam" id="PF07729">
    <property type="entry name" value="FCD"/>
    <property type="match status" value="1"/>
</dbReference>
<organism evidence="5 6">
    <name type="scientific">Microlunatus phosphovorus (strain ATCC 700054 / DSM 10555 / JCM 9379 / NBRC 101784 / NCIMB 13414 / VKM Ac-1990 / NM-1)</name>
    <dbReference type="NCBI Taxonomy" id="1032480"/>
    <lineage>
        <taxon>Bacteria</taxon>
        <taxon>Bacillati</taxon>
        <taxon>Actinomycetota</taxon>
        <taxon>Actinomycetes</taxon>
        <taxon>Propionibacteriales</taxon>
        <taxon>Propionibacteriaceae</taxon>
        <taxon>Microlunatus</taxon>
    </lineage>
</organism>
<dbReference type="SMART" id="SM00895">
    <property type="entry name" value="FCD"/>
    <property type="match status" value="1"/>
</dbReference>
<dbReference type="SMART" id="SM00345">
    <property type="entry name" value="HTH_GNTR"/>
    <property type="match status" value="1"/>
</dbReference>
<keyword evidence="2" id="KW-0238">DNA-binding</keyword>
<dbReference type="InterPro" id="IPR011711">
    <property type="entry name" value="GntR_C"/>
</dbReference>
<dbReference type="InterPro" id="IPR036390">
    <property type="entry name" value="WH_DNA-bd_sf"/>
</dbReference>
<dbReference type="Pfam" id="PF00392">
    <property type="entry name" value="GntR"/>
    <property type="match status" value="1"/>
</dbReference>
<dbReference type="SUPFAM" id="SSF48008">
    <property type="entry name" value="GntR ligand-binding domain-like"/>
    <property type="match status" value="1"/>
</dbReference>
<evidence type="ECO:0000313" key="6">
    <source>
        <dbReference type="Proteomes" id="UP000007947"/>
    </source>
</evidence>
<sequence>MTVRADGRDARAGLSPVASVSRRDAVMNEIRRAIVLGALKPGEKLTENRLSASLSVSRPTMREALTQLAQEGLLVQEPYRGLRVADLDAKAIIDIARTRVALDMLAAEAILADTSGQRLEAVREAWADYDRLPIDADPVTAHEAHIAFHRRIWEASENILLIRLWPVTEAHLTIALARDQTTRDDPRRAHDVHERIVDALFGGDLDEVHAALVAHTVDSAEELIAMLAELDER</sequence>
<dbReference type="CDD" id="cd07377">
    <property type="entry name" value="WHTH_GntR"/>
    <property type="match status" value="1"/>
</dbReference>
<evidence type="ECO:0000256" key="1">
    <source>
        <dbReference type="ARBA" id="ARBA00023015"/>
    </source>
</evidence>
<dbReference type="SUPFAM" id="SSF46785">
    <property type="entry name" value="Winged helix' DNA-binding domain"/>
    <property type="match status" value="1"/>
</dbReference>